<name>A0A4P9A427_9BACT</name>
<dbReference type="EMBL" id="CP040004">
    <property type="protein sequence ID" value="QCT42569.1"/>
    <property type="molecule type" value="Genomic_DNA"/>
</dbReference>
<sequence>MKLTKKQKQLLDFIEGFISGQGYSPTFREIMQALGYKSVSTVAKHIDGLVAQGALIKREGKARSLELCINRDTTTDVTTPWWQQLEQEAKKREATADEVAHEEAAILRKALDIVKGA</sequence>
<dbReference type="KEGG" id="nft:FBF37_03900"/>
<evidence type="ECO:0000313" key="3">
    <source>
        <dbReference type="Proteomes" id="UP000310639"/>
    </source>
</evidence>
<feature type="domain" description="LexA repressor DNA-binding" evidence="1">
    <location>
        <begin position="2"/>
        <end position="63"/>
    </location>
</feature>
<reference evidence="2 3" key="1">
    <citation type="submission" date="2019-04" db="EMBL/GenBank/DDBJ databases">
        <title>Saccharibacteria TM7 genomes.</title>
        <authorList>
            <person name="Bor B."/>
            <person name="He X."/>
            <person name="Chen T."/>
            <person name="Dewhirst F.E."/>
        </authorList>
    </citation>
    <scope>NUCLEOTIDE SEQUENCE [LARGE SCALE GENOMIC DNA]</scope>
    <source>
        <strain evidence="2 3">BB001</strain>
    </source>
</reference>
<protein>
    <recommendedName>
        <fullName evidence="1">LexA repressor DNA-binding domain-containing protein</fullName>
    </recommendedName>
</protein>
<accession>A0A4P9A427</accession>
<dbReference type="InterPro" id="IPR006199">
    <property type="entry name" value="LexA_DNA-bd_dom"/>
</dbReference>
<gene>
    <name evidence="2" type="ORF">FBF37_03900</name>
</gene>
<dbReference type="InterPro" id="IPR036390">
    <property type="entry name" value="WH_DNA-bd_sf"/>
</dbReference>
<dbReference type="RefSeq" id="WP_138079660.1">
    <property type="nucleotide sequence ID" value="NZ_CP040004.1"/>
</dbReference>
<dbReference type="InterPro" id="IPR036388">
    <property type="entry name" value="WH-like_DNA-bd_sf"/>
</dbReference>
<evidence type="ECO:0000259" key="1">
    <source>
        <dbReference type="Pfam" id="PF01726"/>
    </source>
</evidence>
<dbReference type="OrthoDB" id="9787787at2"/>
<dbReference type="Gene3D" id="1.10.10.10">
    <property type="entry name" value="Winged helix-like DNA-binding domain superfamily/Winged helix DNA-binding domain"/>
    <property type="match status" value="1"/>
</dbReference>
<dbReference type="SUPFAM" id="SSF46785">
    <property type="entry name" value="Winged helix' DNA-binding domain"/>
    <property type="match status" value="1"/>
</dbReference>
<keyword evidence="3" id="KW-1185">Reference proteome</keyword>
<dbReference type="GO" id="GO:0004252">
    <property type="term" value="F:serine-type endopeptidase activity"/>
    <property type="evidence" value="ECO:0007669"/>
    <property type="project" value="InterPro"/>
</dbReference>
<organism evidence="2 3">
    <name type="scientific">Candidatus Nanosynbacter featherlites</name>
    <dbReference type="NCBI Taxonomy" id="2572088"/>
    <lineage>
        <taxon>Bacteria</taxon>
        <taxon>Candidatus Saccharimonadota</taxon>
        <taxon>Candidatus Saccharimonadia</taxon>
        <taxon>Candidatus Nanosynbacterales</taxon>
        <taxon>Candidatus Nanosynbacteraceae</taxon>
        <taxon>Candidatus Nanosynbacter</taxon>
    </lineage>
</organism>
<dbReference type="AlphaFoldDB" id="A0A4P9A427"/>
<evidence type="ECO:0000313" key="2">
    <source>
        <dbReference type="EMBL" id="QCT42569.1"/>
    </source>
</evidence>
<dbReference type="Proteomes" id="UP000310639">
    <property type="component" value="Chromosome"/>
</dbReference>
<dbReference type="Pfam" id="PF01726">
    <property type="entry name" value="LexA_DNA_bind"/>
    <property type="match status" value="1"/>
</dbReference>
<proteinExistence type="predicted"/>
<dbReference type="GO" id="GO:0006508">
    <property type="term" value="P:proteolysis"/>
    <property type="evidence" value="ECO:0007669"/>
    <property type="project" value="InterPro"/>
</dbReference>